<keyword evidence="3" id="KW-1185">Reference proteome</keyword>
<dbReference type="EMBL" id="CAJPVJ010028395">
    <property type="protein sequence ID" value="CAG2179714.1"/>
    <property type="molecule type" value="Genomic_DNA"/>
</dbReference>
<keyword evidence="1" id="KW-0732">Signal</keyword>
<evidence type="ECO:0000313" key="3">
    <source>
        <dbReference type="Proteomes" id="UP000728032"/>
    </source>
</evidence>
<dbReference type="AlphaFoldDB" id="A0A7R9MMG9"/>
<accession>A0A7R9MMG9</accession>
<evidence type="ECO:0000256" key="1">
    <source>
        <dbReference type="SAM" id="SignalP"/>
    </source>
</evidence>
<feature type="chain" id="PRO_5035680389" evidence="1">
    <location>
        <begin position="19"/>
        <end position="60"/>
    </location>
</feature>
<sequence>MFVTLLHIFKFMADLVDTLNNNGNSSGGGGDGSEEACDPCEPLILSRSGDSVDARSIFDV</sequence>
<evidence type="ECO:0000313" key="2">
    <source>
        <dbReference type="EMBL" id="CAD7662578.1"/>
    </source>
</evidence>
<dbReference type="Proteomes" id="UP000728032">
    <property type="component" value="Unassembled WGS sequence"/>
</dbReference>
<protein>
    <submittedName>
        <fullName evidence="2">Uncharacterized protein</fullName>
    </submittedName>
</protein>
<reference evidence="2" key="1">
    <citation type="submission" date="2020-11" db="EMBL/GenBank/DDBJ databases">
        <authorList>
            <person name="Tran Van P."/>
        </authorList>
    </citation>
    <scope>NUCLEOTIDE SEQUENCE</scope>
</reference>
<dbReference type="EMBL" id="OC943220">
    <property type="protein sequence ID" value="CAD7662578.1"/>
    <property type="molecule type" value="Genomic_DNA"/>
</dbReference>
<feature type="non-terminal residue" evidence="2">
    <location>
        <position position="1"/>
    </location>
</feature>
<proteinExistence type="predicted"/>
<gene>
    <name evidence="2" type="ORF">ONB1V03_LOCUS19138</name>
</gene>
<name>A0A7R9MMG9_9ACAR</name>
<organism evidence="2">
    <name type="scientific">Oppiella nova</name>
    <dbReference type="NCBI Taxonomy" id="334625"/>
    <lineage>
        <taxon>Eukaryota</taxon>
        <taxon>Metazoa</taxon>
        <taxon>Ecdysozoa</taxon>
        <taxon>Arthropoda</taxon>
        <taxon>Chelicerata</taxon>
        <taxon>Arachnida</taxon>
        <taxon>Acari</taxon>
        <taxon>Acariformes</taxon>
        <taxon>Sarcoptiformes</taxon>
        <taxon>Oribatida</taxon>
        <taxon>Brachypylina</taxon>
        <taxon>Oppioidea</taxon>
        <taxon>Oppiidae</taxon>
        <taxon>Oppiella</taxon>
    </lineage>
</organism>
<feature type="signal peptide" evidence="1">
    <location>
        <begin position="1"/>
        <end position="18"/>
    </location>
</feature>